<dbReference type="NCBIfam" id="NF012211">
    <property type="entry name" value="tand_rpt_95"/>
    <property type="match status" value="6"/>
</dbReference>
<dbReference type="Pfam" id="PF17892">
    <property type="entry name" value="Cadherin_5"/>
    <property type="match status" value="1"/>
</dbReference>
<feature type="signal peptide" evidence="2">
    <location>
        <begin position="1"/>
        <end position="23"/>
    </location>
</feature>
<evidence type="ECO:0000313" key="4">
    <source>
        <dbReference type="EMBL" id="MVT08451.1"/>
    </source>
</evidence>
<dbReference type="Pfam" id="PF13585">
    <property type="entry name" value="CHU_C"/>
    <property type="match status" value="1"/>
</dbReference>
<dbReference type="NCBIfam" id="NF012200">
    <property type="entry name" value="choice_anch_D"/>
    <property type="match status" value="1"/>
</dbReference>
<dbReference type="RefSeq" id="WP_157305872.1">
    <property type="nucleotide sequence ID" value="NZ_WRXN01000003.1"/>
</dbReference>
<keyword evidence="2" id="KW-0732">Signal</keyword>
<dbReference type="NCBIfam" id="TIGR01965">
    <property type="entry name" value="VCBS_repeat"/>
    <property type="match status" value="1"/>
</dbReference>
<gene>
    <name evidence="4" type="ORF">GO493_09295</name>
</gene>
<comment type="caution">
    <text evidence="4">The sequence shown here is derived from an EMBL/GenBank/DDBJ whole genome shotgun (WGS) entry which is preliminary data.</text>
</comment>
<dbReference type="Proteomes" id="UP000461730">
    <property type="component" value="Unassembled WGS sequence"/>
</dbReference>
<dbReference type="Gene3D" id="2.60.40.10">
    <property type="entry name" value="Immunoglobulins"/>
    <property type="match status" value="1"/>
</dbReference>
<name>A0A7K1U269_9BACT</name>
<dbReference type="InterPro" id="IPR041690">
    <property type="entry name" value="Cadherin_5"/>
</dbReference>
<feature type="compositionally biased region" description="Polar residues" evidence="1">
    <location>
        <begin position="1034"/>
        <end position="1045"/>
    </location>
</feature>
<evidence type="ECO:0000256" key="1">
    <source>
        <dbReference type="SAM" id="MobiDB-lite"/>
    </source>
</evidence>
<feature type="chain" id="PRO_5029449701" evidence="2">
    <location>
        <begin position="24"/>
        <end position="1579"/>
    </location>
</feature>
<dbReference type="InterPro" id="IPR026341">
    <property type="entry name" value="T9SS_type_B"/>
</dbReference>
<dbReference type="Pfam" id="PF17963">
    <property type="entry name" value="Big_9"/>
    <property type="match status" value="5"/>
</dbReference>
<reference evidence="4 5" key="1">
    <citation type="submission" date="2019-12" db="EMBL/GenBank/DDBJ databases">
        <title>Chitinophaga sp. strain ysch24 (GDMCC 1.1355), whole genome shotgun sequence.</title>
        <authorList>
            <person name="Zhang X."/>
        </authorList>
    </citation>
    <scope>NUCLEOTIDE SEQUENCE [LARGE SCALE GENOMIC DNA]</scope>
    <source>
        <strain evidence="5">ysch24</strain>
    </source>
</reference>
<feature type="region of interest" description="Disordered" evidence="1">
    <location>
        <begin position="1121"/>
        <end position="1143"/>
    </location>
</feature>
<organism evidence="4 5">
    <name type="scientific">Chitinophaga tropicalis</name>
    <dbReference type="NCBI Taxonomy" id="2683588"/>
    <lineage>
        <taxon>Bacteria</taxon>
        <taxon>Pseudomonadati</taxon>
        <taxon>Bacteroidota</taxon>
        <taxon>Chitinophagia</taxon>
        <taxon>Chitinophagales</taxon>
        <taxon>Chitinophagaceae</taxon>
        <taxon>Chitinophaga</taxon>
    </lineage>
</organism>
<feature type="region of interest" description="Disordered" evidence="1">
    <location>
        <begin position="1210"/>
        <end position="1252"/>
    </location>
</feature>
<dbReference type="InterPro" id="IPR013783">
    <property type="entry name" value="Ig-like_fold"/>
</dbReference>
<dbReference type="Gene3D" id="2.60.40.3440">
    <property type="match status" value="5"/>
</dbReference>
<evidence type="ECO:0000313" key="5">
    <source>
        <dbReference type="Proteomes" id="UP000461730"/>
    </source>
</evidence>
<dbReference type="InterPro" id="IPR010221">
    <property type="entry name" value="VCBS_dom"/>
</dbReference>
<feature type="compositionally biased region" description="Polar residues" evidence="1">
    <location>
        <begin position="1215"/>
        <end position="1227"/>
    </location>
</feature>
<feature type="compositionally biased region" description="Polar residues" evidence="1">
    <location>
        <begin position="1121"/>
        <end position="1142"/>
    </location>
</feature>
<accession>A0A7K1U269</accession>
<dbReference type="NCBIfam" id="TIGR04131">
    <property type="entry name" value="Bac_Flav_CTERM"/>
    <property type="match status" value="1"/>
</dbReference>
<evidence type="ECO:0000256" key="2">
    <source>
        <dbReference type="SAM" id="SignalP"/>
    </source>
</evidence>
<feature type="domain" description="Cadherin-like" evidence="3">
    <location>
        <begin position="916"/>
        <end position="1023"/>
    </location>
</feature>
<keyword evidence="5" id="KW-1185">Reference proteome</keyword>
<proteinExistence type="predicted"/>
<feature type="region of interest" description="Disordered" evidence="1">
    <location>
        <begin position="1025"/>
        <end position="1045"/>
    </location>
</feature>
<evidence type="ECO:0000259" key="3">
    <source>
        <dbReference type="Pfam" id="PF17892"/>
    </source>
</evidence>
<protein>
    <submittedName>
        <fullName evidence="4">Tandem-95 repeat protein</fullName>
    </submittedName>
</protein>
<sequence length="1579" mass="163746">MKANFIKGALGISLMLFPFLAFSQLPFSPCSPSGGKRADVLGVETKYRAPGGVAPTFTIPAGTKSIVVFTSSETGITAGGENPAGDEDFITINAIIDIASATSSGYVNYAKNTNTDGSGTNVYGWRNVALGAFIPAGSKVGDATPANLNNVNFSISGSTLTITESTTSTHTSYYVEYLSPNSNSLNPLDPQVRALLHGTGAANTDLTVPVPTGTDLIIISAKGTNSSSTDLVSASGTEEGYSNLRFTLDLTAGLTDGFVTLANGGTVDRRSTYVINDLSTTATNNMLSSGVITGDYSAKLTTAGAVGIYNPQIYVSGSNLIIKRDANYARDFDDAYVIEFYDRVGLGMSAEFIGSDISDIARGVSSSTGVSRTFKIPSGTNFIYFNETGNAVNSNNESNENSLAAYAYIDLASETATGYFYQQVGLSSTTRRDDNYAFKGVPLNNTSTRSHANTVGYKTTPAPPLTPYDISFSLSADKSELTVINKTGLANPDYQFLLSADFYGSRPDIAFNTSGISFAKGASCKIVKATMNVCNPGSGNNNGGMPVAFYAGNPTTDPAAKLLYTSTFNEAIAMGDCKSFSFDIDLSSFSDLNIDLTIIINDNGSFVPGGVGNAVGTPFTLASLANQNPLYKECYYDNNLISQTINVNNCPVADLDPDKSSGSAGAYSYQNNFTAGSTTGAKIADADLAVIDPDGGNLQSATITLTNVLDTGNESLILNGTLPAGITISGAGTSVITLSGTASMADYIAAIRMIEYMNTNGTPNTTIRTITTVLNDGTENGPASTTSITILTNPHIDVMGNSVSIADGTTTTNVPDGTDYGANTGSGSAVPHTFSVKNIGTGTVNITSVSVSGDPGFSITTPVSSTALASGNSTDFVVTFNPSAHTVGIYTATITIVNDDPDAGRSSYTFVVSAIVNNLPVVSNSTVNGTEDNTLNFTAANFTANYTDADGTALDKIRILSLPADGSFMLSGVAINTGDEIPAASLGNISFIPAANWNGTTSFSWTGSDGTSYATTPATMTINIQPVNDIPTGTGDTKTTRENTPVSGMVTGADADGDALTFSPGTGPLHGSAGINPDGSYTYVPLAGYSGPDSFTILIEDGNGGSVTVPVTITVVANQAPTGTGDTKTTNEDTPVTGTVSGTDPDGDVLTFLKASEPAHGTVIVYASGSYAYTPDADYNGPDNFNIEINDGNGGTVTVTVNITVAPVNDVPTGTGDNRSTGKNTPVSGAVTGNDKDGDPLTFSKGTDPLHGTVTVNPDGTYTYTPANGYTGTDNFTINISDGNGGSTTVSVSINVNATNSTPVGTGDSKTTNQDTPVNGVVTATDADGDLLTFTKGTDPANGTVTVNPDGTYTYTPAAGYTGTDSFTITISDSNGATTTVTVYITVNTVTTPVAPVATDDREDTKTNTPVVVRVLDNDNANGSALDAGSVEIVTQPDHGTVVVNEDGTITYTPANGYNGADLFTYRVKDAAGTYSNAASVTINTSFVSVTVPNLFTPNGDGKNDVFEIRGLNQYYENELTIVNRWGNEVYRQRGYQNTWNGHGLNEGTYFYLLRIRRSANAEWEVVKGYITLVRAFKK</sequence>
<dbReference type="EMBL" id="WRXN01000003">
    <property type="protein sequence ID" value="MVT08451.1"/>
    <property type="molecule type" value="Genomic_DNA"/>
</dbReference>